<dbReference type="EMBL" id="JBIRPU010000008">
    <property type="protein sequence ID" value="MFI0793797.1"/>
    <property type="molecule type" value="Genomic_DNA"/>
</dbReference>
<dbReference type="Proteomes" id="UP001611075">
    <property type="component" value="Unassembled WGS sequence"/>
</dbReference>
<feature type="region of interest" description="Disordered" evidence="1">
    <location>
        <begin position="1"/>
        <end position="20"/>
    </location>
</feature>
<sequence>MPGTTASVSGPARTPGPAGPFTVLARLTASGALPTADRPDDGLGGYRSVLRTLLRDLGRAYGTRYAALWLPAADGAACQQWTPAVAWQPRRRAQGAALPGRADDPDVLLTWAGVAATVDVTAGGVRYGTLVLAHREQPEPWPAPAALLGETAVCVGLLLRLARHRAAGTAARNRAERAVRQADVVRLELSAVQAVERDRLATAVTATPDRQLQAILTRTCALEGALAAGSPGAEAIAATIRAGLHEMIEGFRTVVRGVYPQVLRGSGVAAALEEVAAALSVPVVFHGELGRRQSWEIESSLYQAAASAVAALSVHGGDGPVSVELSRDGDVLVIRAQRAEAERTRVAAVLRDDFRRLAALGGRLSVDRASGRAATVVDIRLPARLGGNRPEAARTVAPVPAANAGAPEDLLGDYTAAGAPVRRLLGRLVDHRETSADSVPVRVALGRQDRRARVMVVGAQAEQLLRVLCGLPGDPGWAPPAGTCGALICYEYGPYQRITLGPVRGAPPWRPVRIPDWSGVAWPDAAAGLDRLLVETPTDALRGLRLLHCRDRVDVDLAVRLRRWSDGMHGLPDMVLLALGGPASAAESEFLTMLRAPGREGFSPMVICAMREGAAASSGSRQWLRTMSDAVVDWHPAAGGGRAVDEALRARLPVQSGALAARWALRALVACHAAGQLDDEFAHAVEAAVAGAYQVAELDLLQTLQGRRIRLPRGHDDALRLLGAHGPDPRSRVGLPGDADAEQLTRAAGRALAFWRAQSMAPDSGPEVRGTCALLVRACERLLTDGGG</sequence>
<evidence type="ECO:0000313" key="3">
    <source>
        <dbReference type="Proteomes" id="UP001611075"/>
    </source>
</evidence>
<name>A0ABW7SM61_9ACTN</name>
<protein>
    <recommendedName>
        <fullName evidence="4">Signal transduction histidine kinase subgroup 3 dimerisation and phosphoacceptor domain-containing protein</fullName>
    </recommendedName>
</protein>
<comment type="caution">
    <text evidence="2">The sequence shown here is derived from an EMBL/GenBank/DDBJ whole genome shotgun (WGS) entry which is preliminary data.</text>
</comment>
<evidence type="ECO:0000256" key="1">
    <source>
        <dbReference type="SAM" id="MobiDB-lite"/>
    </source>
</evidence>
<proteinExistence type="predicted"/>
<reference evidence="2 3" key="1">
    <citation type="submission" date="2024-10" db="EMBL/GenBank/DDBJ databases">
        <title>The Natural Products Discovery Center: Release of the First 8490 Sequenced Strains for Exploring Actinobacteria Biosynthetic Diversity.</title>
        <authorList>
            <person name="Kalkreuter E."/>
            <person name="Kautsar S.A."/>
            <person name="Yang D."/>
            <person name="Bader C.D."/>
            <person name="Teijaro C.N."/>
            <person name="Fluegel L."/>
            <person name="Davis C.M."/>
            <person name="Simpson J.R."/>
            <person name="Lauterbach L."/>
            <person name="Steele A.D."/>
            <person name="Gui C."/>
            <person name="Meng S."/>
            <person name="Li G."/>
            <person name="Viehrig K."/>
            <person name="Ye F."/>
            <person name="Su P."/>
            <person name="Kiefer A.F."/>
            <person name="Nichols A."/>
            <person name="Cepeda A.J."/>
            <person name="Yan W."/>
            <person name="Fan B."/>
            <person name="Jiang Y."/>
            <person name="Adhikari A."/>
            <person name="Zheng C.-J."/>
            <person name="Schuster L."/>
            <person name="Cowan T.M."/>
            <person name="Smanski M.J."/>
            <person name="Chevrette M.G."/>
            <person name="De Carvalho L.P.S."/>
            <person name="Shen B."/>
        </authorList>
    </citation>
    <scope>NUCLEOTIDE SEQUENCE [LARGE SCALE GENOMIC DNA]</scope>
    <source>
        <strain evidence="2 3">NPDC021253</strain>
    </source>
</reference>
<accession>A0ABW7SM61</accession>
<dbReference type="RefSeq" id="WP_396679551.1">
    <property type="nucleotide sequence ID" value="NZ_JBIRPU010000008.1"/>
</dbReference>
<gene>
    <name evidence="2" type="ORF">ACH4OY_14055</name>
</gene>
<organism evidence="2 3">
    <name type="scientific">Micromonospora rubida</name>
    <dbReference type="NCBI Taxonomy" id="2697657"/>
    <lineage>
        <taxon>Bacteria</taxon>
        <taxon>Bacillati</taxon>
        <taxon>Actinomycetota</taxon>
        <taxon>Actinomycetes</taxon>
        <taxon>Micromonosporales</taxon>
        <taxon>Micromonosporaceae</taxon>
        <taxon>Micromonospora</taxon>
    </lineage>
</organism>
<evidence type="ECO:0008006" key="4">
    <source>
        <dbReference type="Google" id="ProtNLM"/>
    </source>
</evidence>
<evidence type="ECO:0000313" key="2">
    <source>
        <dbReference type="EMBL" id="MFI0793797.1"/>
    </source>
</evidence>
<keyword evidence="3" id="KW-1185">Reference proteome</keyword>